<evidence type="ECO:0000256" key="1">
    <source>
        <dbReference type="ARBA" id="ARBA00005915"/>
    </source>
</evidence>
<dbReference type="Gene3D" id="3.90.1640.30">
    <property type="match status" value="1"/>
</dbReference>
<evidence type="ECO:0000256" key="2">
    <source>
        <dbReference type="ARBA" id="ARBA00019841"/>
    </source>
</evidence>
<dbReference type="Gene3D" id="3.10.310.30">
    <property type="match status" value="1"/>
</dbReference>
<feature type="domain" description="RecJ OB" evidence="9">
    <location>
        <begin position="501"/>
        <end position="608"/>
    </location>
</feature>
<keyword evidence="5" id="KW-0269">Exonuclease</keyword>
<dbReference type="Pfam" id="PF01368">
    <property type="entry name" value="DHH"/>
    <property type="match status" value="1"/>
</dbReference>
<dbReference type="RefSeq" id="WP_206294514.1">
    <property type="nucleotide sequence ID" value="NZ_CP063458.1"/>
</dbReference>
<dbReference type="Pfam" id="PF17768">
    <property type="entry name" value="RecJ_OB"/>
    <property type="match status" value="1"/>
</dbReference>
<dbReference type="GO" id="GO:0003676">
    <property type="term" value="F:nucleic acid binding"/>
    <property type="evidence" value="ECO:0007669"/>
    <property type="project" value="InterPro"/>
</dbReference>
<dbReference type="InterPro" id="IPR041122">
    <property type="entry name" value="RecJ_OB"/>
</dbReference>
<dbReference type="InterPro" id="IPR003156">
    <property type="entry name" value="DHHA1_dom"/>
</dbReference>
<comment type="similarity">
    <text evidence="1">Belongs to the RecJ family.</text>
</comment>
<dbReference type="PANTHER" id="PTHR30255">
    <property type="entry name" value="SINGLE-STRANDED-DNA-SPECIFIC EXONUCLEASE RECJ"/>
    <property type="match status" value="1"/>
</dbReference>
<name>A0A7M2X0L3_9BACT</name>
<dbReference type="KEGG" id="hbs:IPV69_08055"/>
<protein>
    <recommendedName>
        <fullName evidence="2">Single-stranded-DNA-specific exonuclease RecJ</fullName>
    </recommendedName>
</protein>
<evidence type="ECO:0000313" key="10">
    <source>
        <dbReference type="EMBL" id="QOV91298.1"/>
    </source>
</evidence>
<reference evidence="10 11" key="1">
    <citation type="submission" date="2020-10" db="EMBL/GenBank/DDBJ databases">
        <title>Wide distribution of Phycisphaera-like planctomycetes from WD2101 soil group in peatlands and genome analysis of the first cultivated representative.</title>
        <authorList>
            <person name="Dedysh S.N."/>
            <person name="Beletsky A.V."/>
            <person name="Ivanova A."/>
            <person name="Kulichevskaya I.S."/>
            <person name="Suzina N.E."/>
            <person name="Philippov D.A."/>
            <person name="Rakitin A.L."/>
            <person name="Mardanov A.V."/>
            <person name="Ravin N.V."/>
        </authorList>
    </citation>
    <scope>NUCLEOTIDE SEQUENCE [LARGE SCALE GENOMIC DNA]</scope>
    <source>
        <strain evidence="10 11">M1803</strain>
    </source>
</reference>
<keyword evidence="3" id="KW-0540">Nuclease</keyword>
<evidence type="ECO:0000259" key="7">
    <source>
        <dbReference type="Pfam" id="PF01368"/>
    </source>
</evidence>
<proteinExistence type="inferred from homology"/>
<feature type="domain" description="DDH" evidence="7">
    <location>
        <begin position="80"/>
        <end position="172"/>
    </location>
</feature>
<dbReference type="InterPro" id="IPR051673">
    <property type="entry name" value="SSDNA_exonuclease_RecJ"/>
</dbReference>
<dbReference type="Proteomes" id="UP000593765">
    <property type="component" value="Chromosome"/>
</dbReference>
<keyword evidence="11" id="KW-1185">Reference proteome</keyword>
<dbReference type="InterPro" id="IPR001667">
    <property type="entry name" value="DDH_dom"/>
</dbReference>
<evidence type="ECO:0000256" key="6">
    <source>
        <dbReference type="SAM" id="MobiDB-lite"/>
    </source>
</evidence>
<feature type="region of interest" description="Disordered" evidence="6">
    <location>
        <begin position="169"/>
        <end position="198"/>
    </location>
</feature>
<dbReference type="AlphaFoldDB" id="A0A7M2X0L3"/>
<dbReference type="InterPro" id="IPR038763">
    <property type="entry name" value="DHH_sf"/>
</dbReference>
<organism evidence="10 11">
    <name type="scientific">Humisphaera borealis</name>
    <dbReference type="NCBI Taxonomy" id="2807512"/>
    <lineage>
        <taxon>Bacteria</taxon>
        <taxon>Pseudomonadati</taxon>
        <taxon>Planctomycetota</taxon>
        <taxon>Phycisphaerae</taxon>
        <taxon>Tepidisphaerales</taxon>
        <taxon>Tepidisphaeraceae</taxon>
        <taxon>Humisphaera</taxon>
    </lineage>
</organism>
<keyword evidence="4" id="KW-0378">Hydrolase</keyword>
<sequence>MHRAKQWNLAPRHPAAEELASRLKVSPLIAQMLLTRGISEPADGQAFLRPSLAALHRPETLHGVTQASDRIARAIRDKDKIVIYGDYDVDGITASAILWHAIRVLGGVAEYYVPHRIEEGYGLNATAIGQLCDRGARLIITVDCGITAIEPSKVARDRGVDLIITDHHEWKEEPVGTEPRTQTGTKDETDGTAPSLGTSLPSCLPHAHTLVHPRLPTGGAPYGNPHLCGAGVAFKLAWGIGLAMSGAAKVSEEFKAYLIDATALAALGTIADVVPLVGENRALAHFGLSGLKESNLTGIKALIASAGLTGQKLSSFDVGFKLGPRLNACGRMGHAQLAVEMLTTADAAKAEEIATYLEGQNKARQAVEKKIAEQASQQAIELGYDGDDSRAVVLGDAGWHPGVIGIVASRIVEKFHRPAIMVALNGTGDDAYGQGSGRSIAGFHLAKALHAVGEHLEAYGGHEMAAGLKVKASKFEDFRHAFRDYAFDAITPAQLIPQLRLDAEATIPQCTEALVRDLDRLGPFGHANPRPVLCIKGLEIAAPARRVGKTGDHLQLQLRKDGRIIKAIGFGYGKLEPELKVGGRVDVAGEPTTNEWNGRVTVEMEIKDLSLS</sequence>
<evidence type="ECO:0000256" key="5">
    <source>
        <dbReference type="ARBA" id="ARBA00022839"/>
    </source>
</evidence>
<dbReference type="SUPFAM" id="SSF64182">
    <property type="entry name" value="DHH phosphoesterases"/>
    <property type="match status" value="1"/>
</dbReference>
<accession>A0A7M2X0L3</accession>
<dbReference type="PANTHER" id="PTHR30255:SF2">
    <property type="entry name" value="SINGLE-STRANDED-DNA-SPECIFIC EXONUCLEASE RECJ"/>
    <property type="match status" value="1"/>
</dbReference>
<gene>
    <name evidence="10" type="ORF">IPV69_08055</name>
</gene>
<dbReference type="EMBL" id="CP063458">
    <property type="protein sequence ID" value="QOV91298.1"/>
    <property type="molecule type" value="Genomic_DNA"/>
</dbReference>
<dbReference type="Pfam" id="PF02272">
    <property type="entry name" value="DHHA1"/>
    <property type="match status" value="1"/>
</dbReference>
<evidence type="ECO:0000256" key="3">
    <source>
        <dbReference type="ARBA" id="ARBA00022722"/>
    </source>
</evidence>
<evidence type="ECO:0000256" key="4">
    <source>
        <dbReference type="ARBA" id="ARBA00022801"/>
    </source>
</evidence>
<feature type="domain" description="DHHA1" evidence="8">
    <location>
        <begin position="392"/>
        <end position="485"/>
    </location>
</feature>
<evidence type="ECO:0000259" key="8">
    <source>
        <dbReference type="Pfam" id="PF02272"/>
    </source>
</evidence>
<dbReference type="GO" id="GO:0004527">
    <property type="term" value="F:exonuclease activity"/>
    <property type="evidence" value="ECO:0007669"/>
    <property type="project" value="UniProtKB-KW"/>
</dbReference>
<evidence type="ECO:0000259" key="9">
    <source>
        <dbReference type="Pfam" id="PF17768"/>
    </source>
</evidence>
<evidence type="ECO:0000313" key="11">
    <source>
        <dbReference type="Proteomes" id="UP000593765"/>
    </source>
</evidence>